<keyword evidence="1" id="KW-0175">Coiled coil</keyword>
<keyword evidence="4" id="KW-1185">Reference proteome</keyword>
<dbReference type="InterPro" id="IPR025948">
    <property type="entry name" value="HTH-like_dom"/>
</dbReference>
<dbReference type="Pfam" id="PF13276">
    <property type="entry name" value="HTH_21"/>
    <property type="match status" value="1"/>
</dbReference>
<proteinExistence type="predicted"/>
<evidence type="ECO:0000313" key="3">
    <source>
        <dbReference type="EMBL" id="QHT70828.1"/>
    </source>
</evidence>
<evidence type="ECO:0000313" key="4">
    <source>
        <dbReference type="Proteomes" id="UP000480178"/>
    </source>
</evidence>
<dbReference type="InterPro" id="IPR001584">
    <property type="entry name" value="Integrase_cat-core"/>
</dbReference>
<reference evidence="3 4" key="1">
    <citation type="submission" date="2020-01" db="EMBL/GenBank/DDBJ databases">
        <authorList>
            <person name="Kim M.K."/>
        </authorList>
    </citation>
    <scope>NUCLEOTIDE SEQUENCE [LARGE SCALE GENOMIC DNA]</scope>
    <source>
        <strain evidence="3 4">172606-1</strain>
    </source>
</reference>
<sequence>MKRHVFDQAFKQMAIELSYVKGSVKVAAQELDIDPGRLSKWRQDQNLEKIIPKEKSSLTADQLEIRRLQKELKEAQLERDIFKKGGQHLFQERWKIFQFIKENRLLFPIEKMCKVLQVSTSGYYWLKNPVGLRTLKQNILLTDIRKVYNDSKKRYGSPRITSELRDLGISVSRPRVARLMKKANIKSIIRKKYRVQTTDSEHEYAIAENHLNREFSAQAIGQKWVSDLTYIKTQEGWLYLTVVLDLADRKLIGWAMSDTMKASDTTITAWKMAIKNRPVNQNLLFHSDRGVQYACTDFKEQLKGLPVLQSMSRKGNCWDNAVAESFFKTLKTELVYHMDYLTKQQAKLAIFEYIEGWYNKRRRHSALGNRIPEQYQFYLEEKRIAA</sequence>
<dbReference type="PANTHER" id="PTHR46889">
    <property type="entry name" value="TRANSPOSASE INSF FOR INSERTION SEQUENCE IS3B-RELATED"/>
    <property type="match status" value="1"/>
</dbReference>
<dbReference type="InterPro" id="IPR036397">
    <property type="entry name" value="RNaseH_sf"/>
</dbReference>
<dbReference type="NCBIfam" id="NF033516">
    <property type="entry name" value="transpos_IS3"/>
    <property type="match status" value="1"/>
</dbReference>
<dbReference type="GO" id="GO:0003677">
    <property type="term" value="F:DNA binding"/>
    <property type="evidence" value="ECO:0007669"/>
    <property type="project" value="InterPro"/>
</dbReference>
<organism evidence="3 4">
    <name type="scientific">Rhodocytophaga rosea</name>
    <dbReference type="NCBI Taxonomy" id="2704465"/>
    <lineage>
        <taxon>Bacteria</taxon>
        <taxon>Pseudomonadati</taxon>
        <taxon>Bacteroidota</taxon>
        <taxon>Cytophagia</taxon>
        <taxon>Cytophagales</taxon>
        <taxon>Rhodocytophagaceae</taxon>
        <taxon>Rhodocytophaga</taxon>
    </lineage>
</organism>
<dbReference type="InterPro" id="IPR012337">
    <property type="entry name" value="RNaseH-like_sf"/>
</dbReference>
<feature type="domain" description="Integrase catalytic" evidence="2">
    <location>
        <begin position="215"/>
        <end position="380"/>
    </location>
</feature>
<dbReference type="SUPFAM" id="SSF53098">
    <property type="entry name" value="Ribonuclease H-like"/>
    <property type="match status" value="1"/>
</dbReference>
<dbReference type="Pfam" id="PF00665">
    <property type="entry name" value="rve"/>
    <property type="match status" value="1"/>
</dbReference>
<dbReference type="EMBL" id="CP048222">
    <property type="protein sequence ID" value="QHT70828.1"/>
    <property type="molecule type" value="Genomic_DNA"/>
</dbReference>
<dbReference type="RefSeq" id="WP_162446785.1">
    <property type="nucleotide sequence ID" value="NZ_CP048222.1"/>
</dbReference>
<dbReference type="PANTHER" id="PTHR46889:SF4">
    <property type="entry name" value="TRANSPOSASE INSO FOR INSERTION SEQUENCE ELEMENT IS911B-RELATED"/>
    <property type="match status" value="1"/>
</dbReference>
<dbReference type="KEGG" id="rhoz:GXP67_31360"/>
<dbReference type="Pfam" id="PF01527">
    <property type="entry name" value="HTH_Tnp_1"/>
    <property type="match status" value="1"/>
</dbReference>
<dbReference type="SUPFAM" id="SSF46689">
    <property type="entry name" value="Homeodomain-like"/>
    <property type="match status" value="1"/>
</dbReference>
<dbReference type="GO" id="GO:0015074">
    <property type="term" value="P:DNA integration"/>
    <property type="evidence" value="ECO:0007669"/>
    <property type="project" value="InterPro"/>
</dbReference>
<feature type="coiled-coil region" evidence="1">
    <location>
        <begin position="58"/>
        <end position="85"/>
    </location>
</feature>
<dbReference type="InterPro" id="IPR009057">
    <property type="entry name" value="Homeodomain-like_sf"/>
</dbReference>
<dbReference type="GO" id="GO:0004803">
    <property type="term" value="F:transposase activity"/>
    <property type="evidence" value="ECO:0007669"/>
    <property type="project" value="InterPro"/>
</dbReference>
<dbReference type="Pfam" id="PF13333">
    <property type="entry name" value="rve_2"/>
    <property type="match status" value="1"/>
</dbReference>
<gene>
    <name evidence="3" type="ORF">GXP67_31360</name>
</gene>
<dbReference type="GO" id="GO:0006313">
    <property type="term" value="P:DNA transposition"/>
    <property type="evidence" value="ECO:0007669"/>
    <property type="project" value="InterPro"/>
</dbReference>
<dbReference type="Proteomes" id="UP000480178">
    <property type="component" value="Chromosome"/>
</dbReference>
<evidence type="ECO:0000256" key="1">
    <source>
        <dbReference type="SAM" id="Coils"/>
    </source>
</evidence>
<dbReference type="InterPro" id="IPR002514">
    <property type="entry name" value="Transposase_8"/>
</dbReference>
<dbReference type="InterPro" id="IPR050900">
    <property type="entry name" value="Transposase_IS3/IS150/IS904"/>
</dbReference>
<evidence type="ECO:0000259" key="2">
    <source>
        <dbReference type="PROSITE" id="PS50994"/>
    </source>
</evidence>
<accession>A0A6C0GRX8</accession>
<dbReference type="PROSITE" id="PS50994">
    <property type="entry name" value="INTEGRASE"/>
    <property type="match status" value="1"/>
</dbReference>
<name>A0A6C0GRX8_9BACT</name>
<dbReference type="InterPro" id="IPR048020">
    <property type="entry name" value="Transpos_IS3"/>
</dbReference>
<dbReference type="Gene3D" id="3.30.420.10">
    <property type="entry name" value="Ribonuclease H-like superfamily/Ribonuclease H"/>
    <property type="match status" value="1"/>
</dbReference>
<dbReference type="AlphaFoldDB" id="A0A6C0GRX8"/>
<protein>
    <submittedName>
        <fullName evidence="3">IS3 family transposase</fullName>
    </submittedName>
</protein>